<comment type="caution">
    <text evidence="1">The sequence shown here is derived from an EMBL/GenBank/DDBJ whole genome shotgun (WGS) entry which is preliminary data.</text>
</comment>
<sequence length="38" mass="4036">MSTGKSESALPSTARYCCHPSSITDSFLTDPGSTNRET</sequence>
<evidence type="ECO:0000313" key="1">
    <source>
        <dbReference type="EMBL" id="RKF58672.1"/>
    </source>
</evidence>
<keyword evidence="2" id="KW-1185">Reference proteome</keyword>
<proteinExistence type="predicted"/>
<feature type="non-terminal residue" evidence="1">
    <location>
        <position position="38"/>
    </location>
</feature>
<name>A0A420HMM1_9PEZI</name>
<protein>
    <submittedName>
        <fullName evidence="1">Uncharacterized protein</fullName>
    </submittedName>
</protein>
<dbReference type="Proteomes" id="UP000283383">
    <property type="component" value="Unassembled WGS sequence"/>
</dbReference>
<organism evidence="1 2">
    <name type="scientific">Golovinomyces cichoracearum</name>
    <dbReference type="NCBI Taxonomy" id="62708"/>
    <lineage>
        <taxon>Eukaryota</taxon>
        <taxon>Fungi</taxon>
        <taxon>Dikarya</taxon>
        <taxon>Ascomycota</taxon>
        <taxon>Pezizomycotina</taxon>
        <taxon>Leotiomycetes</taxon>
        <taxon>Erysiphales</taxon>
        <taxon>Erysiphaceae</taxon>
        <taxon>Golovinomyces</taxon>
    </lineage>
</organism>
<accession>A0A420HMM1</accession>
<dbReference type="AlphaFoldDB" id="A0A420HMM1"/>
<dbReference type="EMBL" id="MCBQ01018064">
    <property type="protein sequence ID" value="RKF58672.1"/>
    <property type="molecule type" value="Genomic_DNA"/>
</dbReference>
<evidence type="ECO:0000313" key="2">
    <source>
        <dbReference type="Proteomes" id="UP000283383"/>
    </source>
</evidence>
<gene>
    <name evidence="1" type="ORF">GcM3_180013</name>
</gene>
<reference evidence="1 2" key="1">
    <citation type="journal article" date="2018" name="BMC Genomics">
        <title>Comparative genome analyses reveal sequence features reflecting distinct modes of host-adaptation between dicot and monocot powdery mildew.</title>
        <authorList>
            <person name="Wu Y."/>
            <person name="Ma X."/>
            <person name="Pan Z."/>
            <person name="Kale S.D."/>
            <person name="Song Y."/>
            <person name="King H."/>
            <person name="Zhang Q."/>
            <person name="Presley C."/>
            <person name="Deng X."/>
            <person name="Wei C.I."/>
            <person name="Xiao S."/>
        </authorList>
    </citation>
    <scope>NUCLEOTIDE SEQUENCE [LARGE SCALE GENOMIC DNA]</scope>
    <source>
        <strain evidence="1">UMSG3</strain>
    </source>
</reference>